<reference evidence="2" key="1">
    <citation type="journal article" date="2020" name="mSystems">
        <title>Genome- and Community-Level Interaction Insights into Carbon Utilization and Element Cycling Functions of Hydrothermarchaeota in Hydrothermal Sediment.</title>
        <authorList>
            <person name="Zhou Z."/>
            <person name="Liu Y."/>
            <person name="Xu W."/>
            <person name="Pan J."/>
            <person name="Luo Z.H."/>
            <person name="Li M."/>
        </authorList>
    </citation>
    <scope>NUCLEOTIDE SEQUENCE [LARGE SCALE GENOMIC DNA]</scope>
    <source>
        <strain evidence="2">HyVt-505</strain>
    </source>
</reference>
<protein>
    <recommendedName>
        <fullName evidence="3">Lipoprotein</fullName>
    </recommendedName>
</protein>
<evidence type="ECO:0000313" key="2">
    <source>
        <dbReference type="EMBL" id="HHJ81044.1"/>
    </source>
</evidence>
<proteinExistence type="predicted"/>
<gene>
    <name evidence="2" type="ORF">ENJ65_05375</name>
</gene>
<dbReference type="Proteomes" id="UP000885832">
    <property type="component" value="Unassembled WGS sequence"/>
</dbReference>
<evidence type="ECO:0000256" key="1">
    <source>
        <dbReference type="SAM" id="MobiDB-lite"/>
    </source>
</evidence>
<sequence length="91" mass="10017">MIIKYPQARLVVLLLVMLSALGCSVAEEKRQLYRQSQMIAPLKIPAGMQQPKGQDMLAVPHVESLEPLDISPPVNLPEALLSKPQDTDQAD</sequence>
<organism evidence="2">
    <name type="scientific">Candidatus Tenderia electrophaga</name>
    <dbReference type="NCBI Taxonomy" id="1748243"/>
    <lineage>
        <taxon>Bacteria</taxon>
        <taxon>Pseudomonadati</taxon>
        <taxon>Pseudomonadota</taxon>
        <taxon>Gammaproteobacteria</taxon>
        <taxon>Candidatus Tenderiales</taxon>
        <taxon>Candidatus Tenderiaceae</taxon>
        <taxon>Candidatus Tenderia</taxon>
    </lineage>
</organism>
<dbReference type="EMBL" id="DRNF01000339">
    <property type="protein sequence ID" value="HHJ81044.1"/>
    <property type="molecule type" value="Genomic_DNA"/>
</dbReference>
<comment type="caution">
    <text evidence="2">The sequence shown here is derived from an EMBL/GenBank/DDBJ whole genome shotgun (WGS) entry which is preliminary data.</text>
</comment>
<dbReference type="AlphaFoldDB" id="A0A832J473"/>
<name>A0A832J473_9GAMM</name>
<feature type="region of interest" description="Disordered" evidence="1">
    <location>
        <begin position="69"/>
        <end position="91"/>
    </location>
</feature>
<dbReference type="PROSITE" id="PS51257">
    <property type="entry name" value="PROKAR_LIPOPROTEIN"/>
    <property type="match status" value="1"/>
</dbReference>
<accession>A0A832J473</accession>
<evidence type="ECO:0008006" key="3">
    <source>
        <dbReference type="Google" id="ProtNLM"/>
    </source>
</evidence>